<dbReference type="AlphaFoldDB" id="Q47RS7"/>
<dbReference type="EMBL" id="CP000088">
    <property type="protein sequence ID" value="AAZ54840.1"/>
    <property type="molecule type" value="Genomic_DNA"/>
</dbReference>
<evidence type="ECO:0000313" key="1">
    <source>
        <dbReference type="EMBL" id="AAZ54840.1"/>
    </source>
</evidence>
<organism evidence="1">
    <name type="scientific">Thermobifida fusca (strain YX)</name>
    <dbReference type="NCBI Taxonomy" id="269800"/>
    <lineage>
        <taxon>Bacteria</taxon>
        <taxon>Bacillati</taxon>
        <taxon>Actinomycetota</taxon>
        <taxon>Actinomycetes</taxon>
        <taxon>Streptosporangiales</taxon>
        <taxon>Nocardiopsidaceae</taxon>
        <taxon>Thermobifida</taxon>
    </lineage>
</organism>
<reference evidence="1" key="1">
    <citation type="submission" date="2005-07" db="EMBL/GenBank/DDBJ databases">
        <title>Complete sequence of Thermobifida fusca YX.</title>
        <authorList>
            <consortium name="US DOE Joint Genome Institute"/>
            <person name="Copeland A."/>
            <person name="Lucas S."/>
            <person name="Lapidus A."/>
            <person name="Barry K."/>
            <person name="Detter J.C."/>
            <person name="Glavina T."/>
            <person name="Hammon N."/>
            <person name="Israni S."/>
            <person name="Pitluck S."/>
            <person name="Di Bartolo G."/>
            <person name="Chain P."/>
            <person name="Schmutz J."/>
            <person name="Larimer F."/>
            <person name="Land M."/>
            <person name="Lykidis A."/>
            <person name="Richardson P."/>
        </authorList>
    </citation>
    <scope>NUCLEOTIDE SEQUENCE</scope>
    <source>
        <strain evidence="1">YX</strain>
    </source>
</reference>
<name>Q47RS7_THEFY</name>
<dbReference type="HOGENOM" id="CLU_179041_1_0_11"/>
<dbReference type="STRING" id="269800.Tfu_0802"/>
<dbReference type="Pfam" id="PF11248">
    <property type="entry name" value="DUF3046"/>
    <property type="match status" value="1"/>
</dbReference>
<sequence>MPRHAGVAERNGADTGGEMRLSHFWQRMEEHFGAAYAESLSRDYVFEELGSRTIRQALDDGFDAKEVWHAVCQAFDLPAHVY</sequence>
<dbReference type="InterPro" id="IPR021408">
    <property type="entry name" value="DUF3046"/>
</dbReference>
<protein>
    <recommendedName>
        <fullName evidence="2">DUF3046 domain-containing protein</fullName>
    </recommendedName>
</protein>
<proteinExistence type="predicted"/>
<evidence type="ECO:0008006" key="2">
    <source>
        <dbReference type="Google" id="ProtNLM"/>
    </source>
</evidence>
<accession>Q47RS7</accession>
<gene>
    <name evidence="1" type="ordered locus">Tfu_0802</name>
</gene>
<dbReference type="eggNOG" id="ENOG50339KE">
    <property type="taxonomic scope" value="Bacteria"/>
</dbReference>
<dbReference type="KEGG" id="tfu:Tfu_0802"/>